<comment type="caution">
    <text evidence="1">The sequence shown here is derived from an EMBL/GenBank/DDBJ whole genome shotgun (WGS) entry which is preliminary data.</text>
</comment>
<organism evidence="1 2">
    <name type="scientific">Acinetobacter faecalis</name>
    <dbReference type="NCBI Taxonomy" id="2665161"/>
    <lineage>
        <taxon>Bacteria</taxon>
        <taxon>Pseudomonadati</taxon>
        <taxon>Pseudomonadota</taxon>
        <taxon>Gammaproteobacteria</taxon>
        <taxon>Moraxellales</taxon>
        <taxon>Moraxellaceae</taxon>
        <taxon>Acinetobacter</taxon>
    </lineage>
</organism>
<dbReference type="Proteomes" id="UP001284094">
    <property type="component" value="Unassembled WGS sequence"/>
</dbReference>
<dbReference type="EMBL" id="JAXHPO010000050">
    <property type="protein sequence ID" value="MDY6551119.1"/>
    <property type="molecule type" value="Genomic_DNA"/>
</dbReference>
<reference evidence="1 2" key="1">
    <citation type="journal article" date="2024" name="Syst. Appl. Microbiol.">
        <title>Evidence for the occurrence of Acinetobacter faecalis in cattle feces and its emended description.</title>
        <authorList>
            <person name="Kyselkova M."/>
            <person name="Xanthopoulou K."/>
            <person name="Shestivska V."/>
            <person name="Spanelova P."/>
            <person name="Maixnerova M."/>
            <person name="Higgins P.G."/>
            <person name="Nemec A."/>
        </authorList>
    </citation>
    <scope>NUCLEOTIDE SEQUENCE [LARGE SCALE GENOMIC DNA]</scope>
    <source>
        <strain evidence="1 2">ANC 7225</strain>
    </source>
</reference>
<dbReference type="RefSeq" id="WP_321104388.1">
    <property type="nucleotide sequence ID" value="NZ_JAXHPO010000050.1"/>
</dbReference>
<accession>A0ABU5GKU9</accession>
<sequence length="73" mass="8435">MNKKREKFVELAEARVEKTLKDIQLIGNLSNKAAYEYSEEDVKKIFAALQQALNLSKSRFNTELEVKEGVFKL</sequence>
<name>A0ABU5GKU9_9GAMM</name>
<evidence type="ECO:0000313" key="2">
    <source>
        <dbReference type="Proteomes" id="UP001284094"/>
    </source>
</evidence>
<evidence type="ECO:0000313" key="1">
    <source>
        <dbReference type="EMBL" id="MDY6551119.1"/>
    </source>
</evidence>
<protein>
    <submittedName>
        <fullName evidence="1">Uncharacterized protein</fullName>
    </submittedName>
</protein>
<gene>
    <name evidence="1" type="ORF">SKM48_10235</name>
</gene>
<keyword evidence="2" id="KW-1185">Reference proteome</keyword>
<proteinExistence type="predicted"/>